<dbReference type="Proteomes" id="UP000003835">
    <property type="component" value="Unassembled WGS sequence"/>
</dbReference>
<dbReference type="InterPro" id="IPR050426">
    <property type="entry name" value="Glycosyltransferase_28"/>
</dbReference>
<dbReference type="PANTHER" id="PTHR48050">
    <property type="entry name" value="STEROL 3-BETA-GLUCOSYLTRANSFERASE"/>
    <property type="match status" value="1"/>
</dbReference>
<evidence type="ECO:0000259" key="1">
    <source>
        <dbReference type="Pfam" id="PF03033"/>
    </source>
</evidence>
<gene>
    <name evidence="3" type="ORF">MC7420_7590</name>
</gene>
<keyword evidence="4" id="KW-1185">Reference proteome</keyword>
<dbReference type="GO" id="GO:0005975">
    <property type="term" value="P:carbohydrate metabolic process"/>
    <property type="evidence" value="ECO:0007669"/>
    <property type="project" value="InterPro"/>
</dbReference>
<evidence type="ECO:0000259" key="2">
    <source>
        <dbReference type="Pfam" id="PF06722"/>
    </source>
</evidence>
<dbReference type="GO" id="GO:0033072">
    <property type="term" value="P:vancomycin biosynthetic process"/>
    <property type="evidence" value="ECO:0007669"/>
    <property type="project" value="UniProtKB-ARBA"/>
</dbReference>
<dbReference type="InterPro" id="IPR002213">
    <property type="entry name" value="UDP_glucos_trans"/>
</dbReference>
<accession>B4W190</accession>
<organism evidence="3 4">
    <name type="scientific">Coleofasciculus chthonoplastes PCC 7420</name>
    <dbReference type="NCBI Taxonomy" id="118168"/>
    <lineage>
        <taxon>Bacteria</taxon>
        <taxon>Bacillati</taxon>
        <taxon>Cyanobacteriota</taxon>
        <taxon>Cyanophyceae</taxon>
        <taxon>Coleofasciculales</taxon>
        <taxon>Coleofasciculaceae</taxon>
        <taxon>Coleofasciculus</taxon>
    </lineage>
</organism>
<dbReference type="OrthoDB" id="9805366at2"/>
<proteinExistence type="predicted"/>
<dbReference type="PANTHER" id="PTHR48050:SF13">
    <property type="entry name" value="STEROL 3-BETA-GLUCOSYLTRANSFERASE UGT80A2"/>
    <property type="match status" value="1"/>
</dbReference>
<dbReference type="GO" id="GO:0016758">
    <property type="term" value="F:hexosyltransferase activity"/>
    <property type="evidence" value="ECO:0007669"/>
    <property type="project" value="InterPro"/>
</dbReference>
<dbReference type="InterPro" id="IPR004276">
    <property type="entry name" value="GlycoTrans_28_N"/>
</dbReference>
<dbReference type="STRING" id="118168.MC7420_7590"/>
<sequence>MTNKRIVLTAYGSFGDIHPYMAIALELQARGHRAVIATSELYRYKIEAEGIGFHPVRYDSAIDMQQDGEFIGVLSESRRESEYTICYLLMPHLRATYKALLEAVQGADLLVTHHLSFAGSLIAAKTGIPWVSTVLSPLLFMSAYDSQTLSTTTISSYEQALAVVANDARLRQFRWQARLWSAPIRQLRGELGLPASCDPVFEGQHSPDLVLALFSAKLAKPQPDWCPQVQVTGFPFYDRAKQENLSPELARFLDSGSPPIIFTLGSLMVWTPGNFYLEGAIAAQQLGYRAVLLVGKGVHNLPLEQLPEGVIVVDYAPHSEIFPRGAVIVHHGGVGTTGQALRSGRPMLVVPYAHDQPDNAMRLVRLGVARTLARHEYSANTLMAELKQLLFEPSYESKAAEVGKRVQQEDGVKAASDAIETYLRSQENGQSK</sequence>
<feature type="domain" description="Glycosyltransferase family 28 N-terminal" evidence="1">
    <location>
        <begin position="6"/>
        <end position="61"/>
    </location>
</feature>
<evidence type="ECO:0000313" key="4">
    <source>
        <dbReference type="Proteomes" id="UP000003835"/>
    </source>
</evidence>
<dbReference type="RefSeq" id="WP_006104951.1">
    <property type="nucleotide sequence ID" value="NZ_DS989867.1"/>
</dbReference>
<feature type="domain" description="Erythromycin biosynthesis protein CIII-like C-terminal" evidence="2">
    <location>
        <begin position="303"/>
        <end position="403"/>
    </location>
</feature>
<dbReference type="HOGENOM" id="CLU_000537_8_0_3"/>
<dbReference type="EMBL" id="DS989867">
    <property type="protein sequence ID" value="EDX72110.1"/>
    <property type="molecule type" value="Genomic_DNA"/>
</dbReference>
<dbReference type="Pfam" id="PF06722">
    <property type="entry name" value="EryCIII-like_C"/>
    <property type="match status" value="1"/>
</dbReference>
<dbReference type="CDD" id="cd03784">
    <property type="entry name" value="GT1_Gtf-like"/>
    <property type="match status" value="1"/>
</dbReference>
<reference evidence="3 4" key="1">
    <citation type="submission" date="2008-07" db="EMBL/GenBank/DDBJ databases">
        <authorList>
            <person name="Tandeau de Marsac N."/>
            <person name="Ferriera S."/>
            <person name="Johnson J."/>
            <person name="Kravitz S."/>
            <person name="Beeson K."/>
            <person name="Sutton G."/>
            <person name="Rogers Y.-H."/>
            <person name="Friedman R."/>
            <person name="Frazier M."/>
            <person name="Venter J.C."/>
        </authorList>
    </citation>
    <scope>NUCLEOTIDE SEQUENCE [LARGE SCALE GENOMIC DNA]</scope>
    <source>
        <strain evidence="3 4">PCC 7420</strain>
    </source>
</reference>
<keyword evidence="3" id="KW-0808">Transferase</keyword>
<dbReference type="AlphaFoldDB" id="B4W190"/>
<dbReference type="SUPFAM" id="SSF53756">
    <property type="entry name" value="UDP-Glycosyltransferase/glycogen phosphorylase"/>
    <property type="match status" value="1"/>
</dbReference>
<name>B4W190_9CYAN</name>
<dbReference type="GO" id="GO:0008194">
    <property type="term" value="F:UDP-glycosyltransferase activity"/>
    <property type="evidence" value="ECO:0007669"/>
    <property type="project" value="InterPro"/>
</dbReference>
<evidence type="ECO:0000313" key="3">
    <source>
        <dbReference type="EMBL" id="EDX72110.1"/>
    </source>
</evidence>
<dbReference type="eggNOG" id="COG1819">
    <property type="taxonomic scope" value="Bacteria"/>
</dbReference>
<dbReference type="Gene3D" id="3.40.50.2000">
    <property type="entry name" value="Glycogen Phosphorylase B"/>
    <property type="match status" value="2"/>
</dbReference>
<protein>
    <submittedName>
        <fullName evidence="3">Glycosyltransferase, MGT family</fullName>
    </submittedName>
</protein>
<dbReference type="InterPro" id="IPR010610">
    <property type="entry name" value="EryCIII-like_C"/>
</dbReference>
<dbReference type="Pfam" id="PF03033">
    <property type="entry name" value="Glyco_transf_28"/>
    <property type="match status" value="1"/>
</dbReference>